<dbReference type="Proteomes" id="UP000688137">
    <property type="component" value="Unassembled WGS sequence"/>
</dbReference>
<sequence>MSFIYLPFHNLAYCPKQVIEFVQNPNLNLQDLTHMIEQLRMPKNHLKAIQKMQILASRQEQFLQDENTMQNQEEDIHSPKQLLSQIPY</sequence>
<proteinExistence type="predicted"/>
<evidence type="ECO:0000256" key="1">
    <source>
        <dbReference type="SAM" id="MobiDB-lite"/>
    </source>
</evidence>
<organism evidence="2 3">
    <name type="scientific">Paramecium primaurelia</name>
    <dbReference type="NCBI Taxonomy" id="5886"/>
    <lineage>
        <taxon>Eukaryota</taxon>
        <taxon>Sar</taxon>
        <taxon>Alveolata</taxon>
        <taxon>Ciliophora</taxon>
        <taxon>Intramacronucleata</taxon>
        <taxon>Oligohymenophorea</taxon>
        <taxon>Peniculida</taxon>
        <taxon>Parameciidae</taxon>
        <taxon>Paramecium</taxon>
    </lineage>
</organism>
<evidence type="ECO:0000313" key="2">
    <source>
        <dbReference type="EMBL" id="CAD8065103.1"/>
    </source>
</evidence>
<dbReference type="OMA" id="MIEQMRM"/>
<gene>
    <name evidence="2" type="ORF">PPRIM_AZ9-3.1.T0370099</name>
</gene>
<feature type="region of interest" description="Disordered" evidence="1">
    <location>
        <begin position="67"/>
        <end position="88"/>
    </location>
</feature>
<reference evidence="2" key="1">
    <citation type="submission" date="2021-01" db="EMBL/GenBank/DDBJ databases">
        <authorList>
            <consortium name="Genoscope - CEA"/>
            <person name="William W."/>
        </authorList>
    </citation>
    <scope>NUCLEOTIDE SEQUENCE</scope>
</reference>
<accession>A0A8S1LHZ3</accession>
<evidence type="ECO:0000313" key="3">
    <source>
        <dbReference type="Proteomes" id="UP000688137"/>
    </source>
</evidence>
<name>A0A8S1LHZ3_PARPR</name>
<comment type="caution">
    <text evidence="2">The sequence shown here is derived from an EMBL/GenBank/DDBJ whole genome shotgun (WGS) entry which is preliminary data.</text>
</comment>
<dbReference type="EMBL" id="CAJJDM010000036">
    <property type="protein sequence ID" value="CAD8065103.1"/>
    <property type="molecule type" value="Genomic_DNA"/>
</dbReference>
<dbReference type="AlphaFoldDB" id="A0A8S1LHZ3"/>
<protein>
    <submittedName>
        <fullName evidence="2">Uncharacterized protein</fullName>
    </submittedName>
</protein>
<keyword evidence="3" id="KW-1185">Reference proteome</keyword>